<evidence type="ECO:0000259" key="19">
    <source>
        <dbReference type="Pfam" id="PF02896"/>
    </source>
</evidence>
<keyword evidence="20" id="KW-0670">Pyruvate</keyword>
<dbReference type="EMBL" id="MHBZ01000025">
    <property type="protein sequence ID" value="OGY11041.1"/>
    <property type="molecule type" value="Genomic_DNA"/>
</dbReference>
<dbReference type="SUPFAM" id="SSF56059">
    <property type="entry name" value="Glutathione synthetase ATP-binding domain-like"/>
    <property type="match status" value="1"/>
</dbReference>
<gene>
    <name evidence="20" type="ORF">A3D26_03900</name>
</gene>
<keyword evidence="9 15" id="KW-0547">Nucleotide-binding</keyword>
<dbReference type="Gene3D" id="3.30.1490.20">
    <property type="entry name" value="ATP-grasp fold, A domain"/>
    <property type="match status" value="1"/>
</dbReference>
<dbReference type="GO" id="GO:0005524">
    <property type="term" value="F:ATP binding"/>
    <property type="evidence" value="ECO:0007669"/>
    <property type="project" value="UniProtKB-KW"/>
</dbReference>
<dbReference type="InterPro" id="IPR040442">
    <property type="entry name" value="Pyrv_kinase-like_dom_sf"/>
</dbReference>
<comment type="pathway">
    <text evidence="3 15">Carbohydrate biosynthesis; gluconeogenesis.</text>
</comment>
<evidence type="ECO:0000256" key="10">
    <source>
        <dbReference type="ARBA" id="ARBA00022777"/>
    </source>
</evidence>
<dbReference type="InterPro" id="IPR006319">
    <property type="entry name" value="PEP_synth"/>
</dbReference>
<dbReference type="InterPro" id="IPR013815">
    <property type="entry name" value="ATP_grasp_subdomain_1"/>
</dbReference>
<dbReference type="PANTHER" id="PTHR43030">
    <property type="entry name" value="PHOSPHOENOLPYRUVATE SYNTHASE"/>
    <property type="match status" value="1"/>
</dbReference>
<evidence type="ECO:0000256" key="13">
    <source>
        <dbReference type="ARBA" id="ARBA00033470"/>
    </source>
</evidence>
<dbReference type="InterPro" id="IPR036637">
    <property type="entry name" value="Phosphohistidine_dom_sf"/>
</dbReference>
<dbReference type="Gene3D" id="3.50.30.10">
    <property type="entry name" value="Phosphohistidine domain"/>
    <property type="match status" value="1"/>
</dbReference>
<dbReference type="InterPro" id="IPR002192">
    <property type="entry name" value="PPDK_AMP/ATP-bd"/>
</dbReference>
<evidence type="ECO:0000256" key="1">
    <source>
        <dbReference type="ARBA" id="ARBA00001946"/>
    </source>
</evidence>
<dbReference type="Pfam" id="PF00391">
    <property type="entry name" value="PEP-utilizers"/>
    <property type="match status" value="1"/>
</dbReference>
<comment type="cofactor">
    <cofactor evidence="1 15">
        <name>Mg(2+)</name>
        <dbReference type="ChEBI" id="CHEBI:18420"/>
    </cofactor>
</comment>
<dbReference type="SUPFAM" id="SSF51621">
    <property type="entry name" value="Phosphoenolpyruvate/pyruvate domain"/>
    <property type="match status" value="1"/>
</dbReference>
<dbReference type="UniPathway" id="UPA00138"/>
<evidence type="ECO:0000256" key="16">
    <source>
        <dbReference type="SAM" id="MobiDB-lite"/>
    </source>
</evidence>
<keyword evidence="11 15" id="KW-0067">ATP-binding</keyword>
<dbReference type="STRING" id="1797516.A3D26_03900"/>
<dbReference type="GO" id="GO:0006094">
    <property type="term" value="P:gluconeogenesis"/>
    <property type="evidence" value="ECO:0007669"/>
    <property type="project" value="UniProtKB-UniPathway"/>
</dbReference>
<comment type="function">
    <text evidence="2 15">Catalyzes the phosphorylation of pyruvate to phosphoenolpyruvate.</text>
</comment>
<dbReference type="InterPro" id="IPR000121">
    <property type="entry name" value="PEP_util_C"/>
</dbReference>
<dbReference type="FunFam" id="3.30.1490.20:FF:000010">
    <property type="entry name" value="Phosphoenolpyruvate synthase"/>
    <property type="match status" value="1"/>
</dbReference>
<evidence type="ECO:0000313" key="20">
    <source>
        <dbReference type="EMBL" id="OGY11041.1"/>
    </source>
</evidence>
<evidence type="ECO:0000259" key="18">
    <source>
        <dbReference type="Pfam" id="PF01326"/>
    </source>
</evidence>
<sequence length="776" mass="85907">MDKTNKHPSSTSYKKYIYNFSEIGKENIAEAGGKGANLGEMTKSGFPVPMGFIVGAEAYRDFINENDLETPIRNVLKAAHITAGRKLSAHPEYFQDAADKIEKIILKGKLSMKAQEDILTSYGKYGVWFRKPLVAVRSSATAEDLPDASFAGQQATFLNIKGDKDLLEAVKKCWASLFTPRAIFYRQEKGFNHFKVAIAVVVQEMVQSEVSGIAFTNDPVTLDKHKMVIEAVWGLGEYAVQGTVTPDSYELDRHSLAVLKITKNTQKVQLTRSGKKTKETNVARNHQNRQKLSSDKVTELGKILQKIHAHYYFPQDVEWAYKKGKFYIIQARPITTLGIRQQATGNSPDLGASGALVPFLAGQPASPGIATGQVRIIKSSREIGKIKKGEILVTKMTSPDYVPAMKQASGIVTDEGGATSHAAIVSRELGIPCVVGTKEATTKLKEGTTITVNGKTGAVYLGRPEVTKEQEKAALPEKPHPEIRTATKIYINLAEPEKAQEASLLPVDGVGLLRAEFMIAQIGSHPKHLIAQKRQEQFIEKLYEGLVPFCQSFDPRPIVYRATDFKTNEYRHLSGGKDFEPEEANPMLGFRGAYRYIADPEVFELEIAAIKKVRETYKNLHLMIPFVRSPEELLQVKRIMAASGLVRSPSFKLWLMVELPINVIRIEDFIKVGIDGVSIGSNDLTMLILGTDRDNSEVSSAFKETDPGVMWALERTIKACNKHGITSSICGQAPSTYDELVEFLVKLGITSVSINPDSVGRVQRVVHEAERRIVKR</sequence>
<dbReference type="InterPro" id="IPR018274">
    <property type="entry name" value="PEP_util_AS"/>
</dbReference>
<dbReference type="InterPro" id="IPR008279">
    <property type="entry name" value="PEP-util_enz_mobile_dom"/>
</dbReference>
<comment type="similarity">
    <text evidence="4 15">Belongs to the PEP-utilizing enzyme family.</text>
</comment>
<dbReference type="GO" id="GO:0046872">
    <property type="term" value="F:metal ion binding"/>
    <property type="evidence" value="ECO:0007669"/>
    <property type="project" value="UniProtKB-KW"/>
</dbReference>
<protein>
    <recommendedName>
        <fullName evidence="6 15">Phosphoenolpyruvate synthase</fullName>
        <shortName evidence="15">PEP synthase</shortName>
        <ecNumber evidence="5 15">2.7.9.2</ecNumber>
    </recommendedName>
    <alternativeName>
        <fullName evidence="13 15">Pyruvate, water dikinase</fullName>
    </alternativeName>
</protein>
<evidence type="ECO:0000256" key="8">
    <source>
        <dbReference type="ARBA" id="ARBA00022723"/>
    </source>
</evidence>
<evidence type="ECO:0000256" key="4">
    <source>
        <dbReference type="ARBA" id="ARBA00007837"/>
    </source>
</evidence>
<dbReference type="Gene3D" id="3.30.470.20">
    <property type="entry name" value="ATP-grasp fold, B domain"/>
    <property type="match status" value="1"/>
</dbReference>
<evidence type="ECO:0000256" key="9">
    <source>
        <dbReference type="ARBA" id="ARBA00022741"/>
    </source>
</evidence>
<evidence type="ECO:0000256" key="15">
    <source>
        <dbReference type="PIRNR" id="PIRNR000854"/>
    </source>
</evidence>
<comment type="catalytic activity">
    <reaction evidence="14 15">
        <text>pyruvate + ATP + H2O = phosphoenolpyruvate + AMP + phosphate + 2 H(+)</text>
        <dbReference type="Rhea" id="RHEA:11364"/>
        <dbReference type="ChEBI" id="CHEBI:15361"/>
        <dbReference type="ChEBI" id="CHEBI:15377"/>
        <dbReference type="ChEBI" id="CHEBI:15378"/>
        <dbReference type="ChEBI" id="CHEBI:30616"/>
        <dbReference type="ChEBI" id="CHEBI:43474"/>
        <dbReference type="ChEBI" id="CHEBI:58702"/>
        <dbReference type="ChEBI" id="CHEBI:456215"/>
        <dbReference type="EC" id="2.7.9.2"/>
    </reaction>
</comment>
<keyword evidence="10 15" id="KW-0418">Kinase</keyword>
<reference evidence="20 21" key="1">
    <citation type="journal article" date="2016" name="Nat. Commun.">
        <title>Thousands of microbial genomes shed light on interconnected biogeochemical processes in an aquifer system.</title>
        <authorList>
            <person name="Anantharaman K."/>
            <person name="Brown C.T."/>
            <person name="Hug L.A."/>
            <person name="Sharon I."/>
            <person name="Castelle C.J."/>
            <person name="Probst A.J."/>
            <person name="Thomas B.C."/>
            <person name="Singh A."/>
            <person name="Wilkins M.J."/>
            <person name="Karaoz U."/>
            <person name="Brodie E.L."/>
            <person name="Williams K.H."/>
            <person name="Hubbard S.S."/>
            <person name="Banfield J.F."/>
        </authorList>
    </citation>
    <scope>NUCLEOTIDE SEQUENCE [LARGE SCALE GENOMIC DNA]</scope>
</reference>
<dbReference type="AlphaFoldDB" id="A0A1G1V6Y8"/>
<dbReference type="PROSITE" id="PS00370">
    <property type="entry name" value="PEP_ENZYMES_PHOS_SITE"/>
    <property type="match status" value="1"/>
</dbReference>
<evidence type="ECO:0000313" key="21">
    <source>
        <dbReference type="Proteomes" id="UP000178319"/>
    </source>
</evidence>
<evidence type="ECO:0000256" key="14">
    <source>
        <dbReference type="ARBA" id="ARBA00047700"/>
    </source>
</evidence>
<comment type="caution">
    <text evidence="20">The sequence shown here is derived from an EMBL/GenBank/DDBJ whole genome shotgun (WGS) entry which is preliminary data.</text>
</comment>
<evidence type="ECO:0000256" key="3">
    <source>
        <dbReference type="ARBA" id="ARBA00004742"/>
    </source>
</evidence>
<dbReference type="GO" id="GO:0008986">
    <property type="term" value="F:pyruvate, water dikinase activity"/>
    <property type="evidence" value="ECO:0007669"/>
    <property type="project" value="UniProtKB-EC"/>
</dbReference>
<dbReference type="SUPFAM" id="SSF52009">
    <property type="entry name" value="Phosphohistidine domain"/>
    <property type="match status" value="1"/>
</dbReference>
<feature type="domain" description="PEP-utilising enzyme mobile" evidence="17">
    <location>
        <begin position="386"/>
        <end position="457"/>
    </location>
</feature>
<evidence type="ECO:0000256" key="2">
    <source>
        <dbReference type="ARBA" id="ARBA00002988"/>
    </source>
</evidence>
<proteinExistence type="inferred from homology"/>
<dbReference type="EC" id="2.7.9.2" evidence="5 15"/>
<organism evidence="20 21">
    <name type="scientific">Candidatus Blackburnbacteria bacterium RIFCSPHIGHO2_02_FULL_44_20</name>
    <dbReference type="NCBI Taxonomy" id="1797516"/>
    <lineage>
        <taxon>Bacteria</taxon>
        <taxon>Candidatus Blackburniibacteriota</taxon>
    </lineage>
</organism>
<keyword evidence="8 15" id="KW-0479">Metal-binding</keyword>
<evidence type="ECO:0000256" key="11">
    <source>
        <dbReference type="ARBA" id="ARBA00022840"/>
    </source>
</evidence>
<keyword evidence="7 15" id="KW-0808">Transferase</keyword>
<dbReference type="PIRSF" id="PIRSF000854">
    <property type="entry name" value="PEP_synthase"/>
    <property type="match status" value="1"/>
</dbReference>
<dbReference type="Proteomes" id="UP000178319">
    <property type="component" value="Unassembled WGS sequence"/>
</dbReference>
<dbReference type="NCBIfam" id="NF005057">
    <property type="entry name" value="PRK06464.1"/>
    <property type="match status" value="1"/>
</dbReference>
<evidence type="ECO:0000256" key="5">
    <source>
        <dbReference type="ARBA" id="ARBA00011996"/>
    </source>
</evidence>
<dbReference type="PANTHER" id="PTHR43030:SF1">
    <property type="entry name" value="PHOSPHOENOLPYRUVATE SYNTHASE"/>
    <property type="match status" value="1"/>
</dbReference>
<feature type="domain" description="Pyruvate phosphate dikinase AMP/ATP-binding" evidence="18">
    <location>
        <begin position="30"/>
        <end position="342"/>
    </location>
</feature>
<evidence type="ECO:0000259" key="17">
    <source>
        <dbReference type="Pfam" id="PF00391"/>
    </source>
</evidence>
<dbReference type="InterPro" id="IPR015813">
    <property type="entry name" value="Pyrv/PenolPyrv_kinase-like_dom"/>
</dbReference>
<evidence type="ECO:0000256" key="12">
    <source>
        <dbReference type="ARBA" id="ARBA00022842"/>
    </source>
</evidence>
<evidence type="ECO:0000256" key="7">
    <source>
        <dbReference type="ARBA" id="ARBA00022679"/>
    </source>
</evidence>
<dbReference type="Pfam" id="PF01326">
    <property type="entry name" value="PPDK_N"/>
    <property type="match status" value="1"/>
</dbReference>
<dbReference type="Gene3D" id="3.20.20.60">
    <property type="entry name" value="Phosphoenolpyruvate-binding domains"/>
    <property type="match status" value="1"/>
</dbReference>
<dbReference type="NCBIfam" id="TIGR01418">
    <property type="entry name" value="PEP_synth"/>
    <property type="match status" value="1"/>
</dbReference>
<feature type="domain" description="PEP-utilising enzyme C-terminal" evidence="19">
    <location>
        <begin position="485"/>
        <end position="770"/>
    </location>
</feature>
<evidence type="ECO:0000256" key="6">
    <source>
        <dbReference type="ARBA" id="ARBA00021623"/>
    </source>
</evidence>
<keyword evidence="12 15" id="KW-0460">Magnesium</keyword>
<accession>A0A1G1V6Y8</accession>
<name>A0A1G1V6Y8_9BACT</name>
<feature type="region of interest" description="Disordered" evidence="16">
    <location>
        <begin position="271"/>
        <end position="291"/>
    </location>
</feature>
<dbReference type="Pfam" id="PF02896">
    <property type="entry name" value="PEP-utilizers_C"/>
    <property type="match status" value="1"/>
</dbReference>